<keyword evidence="1" id="KW-0175">Coiled coil</keyword>
<name>A0A0F9TCC5_9ZZZZ</name>
<protein>
    <submittedName>
        <fullName evidence="2">Uncharacterized protein</fullName>
    </submittedName>
</protein>
<reference evidence="2" key="1">
    <citation type="journal article" date="2015" name="Nature">
        <title>Complex archaea that bridge the gap between prokaryotes and eukaryotes.</title>
        <authorList>
            <person name="Spang A."/>
            <person name="Saw J.H."/>
            <person name="Jorgensen S.L."/>
            <person name="Zaremba-Niedzwiedzka K."/>
            <person name="Martijn J."/>
            <person name="Lind A.E."/>
            <person name="van Eijk R."/>
            <person name="Schleper C."/>
            <person name="Guy L."/>
            <person name="Ettema T.J."/>
        </authorList>
    </citation>
    <scope>NUCLEOTIDE SEQUENCE</scope>
</reference>
<proteinExistence type="predicted"/>
<organism evidence="2">
    <name type="scientific">marine sediment metagenome</name>
    <dbReference type="NCBI Taxonomy" id="412755"/>
    <lineage>
        <taxon>unclassified sequences</taxon>
        <taxon>metagenomes</taxon>
        <taxon>ecological metagenomes</taxon>
    </lineage>
</organism>
<evidence type="ECO:0000313" key="2">
    <source>
        <dbReference type="EMBL" id="KKN78890.1"/>
    </source>
</evidence>
<dbReference type="EMBL" id="LAZR01000255">
    <property type="protein sequence ID" value="KKN78890.1"/>
    <property type="molecule type" value="Genomic_DNA"/>
</dbReference>
<gene>
    <name evidence="2" type="ORF">LCGC14_0345110</name>
</gene>
<comment type="caution">
    <text evidence="2">The sequence shown here is derived from an EMBL/GenBank/DDBJ whole genome shotgun (WGS) entry which is preliminary data.</text>
</comment>
<accession>A0A0F9TCC5</accession>
<feature type="coiled-coil region" evidence="1">
    <location>
        <begin position="49"/>
        <end position="76"/>
    </location>
</feature>
<evidence type="ECO:0000256" key="1">
    <source>
        <dbReference type="SAM" id="Coils"/>
    </source>
</evidence>
<dbReference type="AlphaFoldDB" id="A0A0F9TCC5"/>
<sequence>MTITQEVEKEFGLTIFRETIKKMYDDYLTHAHVVVASMKEDKRRAKELQIDWNKKIEEKLEEIENAQQAVSDWENYVDTIQSLHKNCTEQIDWKQIENTKKPIEPLLDSKNEVIAKSKLNNFKPSILDKIFGSTQKKITRLNGLLGQAKIKDQKTYDVNYKEYLDELNNWKELQEINTGIKNNETDFYKKALQYFNPFSDIGELGTQISFNFEQNHIDIDLHVNSLDVIPDYELKQTSTGKLSKKNMPKSRFNELYQDHICSASMRIAREVFAYIPIDYARINAVAKIINTKTGHLEEQPILSVIFPPETIDNLNLETIDPSDSMQNFVHNMNFSKTKGFSVVEKVELER</sequence>